<protein>
    <submittedName>
        <fullName evidence="1">Uncharacterized protein</fullName>
    </submittedName>
</protein>
<reference evidence="1 2" key="1">
    <citation type="journal article" date="2006" name="Science">
        <title>The genome of black cottonwood, Populus trichocarpa (Torr. &amp; Gray).</title>
        <authorList>
            <person name="Tuskan G.A."/>
            <person name="Difazio S."/>
            <person name="Jansson S."/>
            <person name="Bohlmann J."/>
            <person name="Grigoriev I."/>
            <person name="Hellsten U."/>
            <person name="Putnam N."/>
            <person name="Ralph S."/>
            <person name="Rombauts S."/>
            <person name="Salamov A."/>
            <person name="Schein J."/>
            <person name="Sterck L."/>
            <person name="Aerts A."/>
            <person name="Bhalerao R.R."/>
            <person name="Bhalerao R.P."/>
            <person name="Blaudez D."/>
            <person name="Boerjan W."/>
            <person name="Brun A."/>
            <person name="Brunner A."/>
            <person name="Busov V."/>
            <person name="Campbell M."/>
            <person name="Carlson J."/>
            <person name="Chalot M."/>
            <person name="Chapman J."/>
            <person name="Chen G.L."/>
            <person name="Cooper D."/>
            <person name="Coutinho P.M."/>
            <person name="Couturier J."/>
            <person name="Covert S."/>
            <person name="Cronk Q."/>
            <person name="Cunningham R."/>
            <person name="Davis J."/>
            <person name="Degroeve S."/>
            <person name="Dejardin A."/>
            <person name="Depamphilis C."/>
            <person name="Detter J."/>
            <person name="Dirks B."/>
            <person name="Dubchak I."/>
            <person name="Duplessis S."/>
            <person name="Ehlting J."/>
            <person name="Ellis B."/>
            <person name="Gendler K."/>
            <person name="Goodstein D."/>
            <person name="Gribskov M."/>
            <person name="Grimwood J."/>
            <person name="Groover A."/>
            <person name="Gunter L."/>
            <person name="Hamberger B."/>
            <person name="Heinze B."/>
            <person name="Helariutta Y."/>
            <person name="Henrissat B."/>
            <person name="Holligan D."/>
            <person name="Holt R."/>
            <person name="Huang W."/>
            <person name="Islam-Faridi N."/>
            <person name="Jones S."/>
            <person name="Jones-Rhoades M."/>
            <person name="Jorgensen R."/>
            <person name="Joshi C."/>
            <person name="Kangasjarvi J."/>
            <person name="Karlsson J."/>
            <person name="Kelleher C."/>
            <person name="Kirkpatrick R."/>
            <person name="Kirst M."/>
            <person name="Kohler A."/>
            <person name="Kalluri U."/>
            <person name="Larimer F."/>
            <person name="Leebens-Mack J."/>
            <person name="Leple J.C."/>
            <person name="Locascio P."/>
            <person name="Lou Y."/>
            <person name="Lucas S."/>
            <person name="Martin F."/>
            <person name="Montanini B."/>
            <person name="Napoli C."/>
            <person name="Nelson D.R."/>
            <person name="Nelson C."/>
            <person name="Nieminen K."/>
            <person name="Nilsson O."/>
            <person name="Pereda V."/>
            <person name="Peter G."/>
            <person name="Philippe R."/>
            <person name="Pilate G."/>
            <person name="Poliakov A."/>
            <person name="Razumovskaya J."/>
            <person name="Richardson P."/>
            <person name="Rinaldi C."/>
            <person name="Ritland K."/>
            <person name="Rouze P."/>
            <person name="Ryaboy D."/>
            <person name="Schmutz J."/>
            <person name="Schrader J."/>
            <person name="Segerman B."/>
            <person name="Shin H."/>
            <person name="Siddiqui A."/>
            <person name="Sterky F."/>
            <person name="Terry A."/>
            <person name="Tsai C.J."/>
            <person name="Uberbacher E."/>
            <person name="Unneberg P."/>
            <person name="Vahala J."/>
            <person name="Wall K."/>
            <person name="Wessler S."/>
            <person name="Yang G."/>
            <person name="Yin T."/>
            <person name="Douglas C."/>
            <person name="Marra M."/>
            <person name="Sandberg G."/>
            <person name="Van de Peer Y."/>
            <person name="Rokhsar D."/>
        </authorList>
    </citation>
    <scope>NUCLEOTIDE SEQUENCE [LARGE SCALE GENOMIC DNA]</scope>
    <source>
        <strain evidence="2">cv. Nisqually</strain>
    </source>
</reference>
<organism evidence="1 2">
    <name type="scientific">Populus trichocarpa</name>
    <name type="common">Western balsam poplar</name>
    <name type="synonym">Populus balsamifera subsp. trichocarpa</name>
    <dbReference type="NCBI Taxonomy" id="3694"/>
    <lineage>
        <taxon>Eukaryota</taxon>
        <taxon>Viridiplantae</taxon>
        <taxon>Streptophyta</taxon>
        <taxon>Embryophyta</taxon>
        <taxon>Tracheophyta</taxon>
        <taxon>Spermatophyta</taxon>
        <taxon>Magnoliopsida</taxon>
        <taxon>eudicotyledons</taxon>
        <taxon>Gunneridae</taxon>
        <taxon>Pentapetalae</taxon>
        <taxon>rosids</taxon>
        <taxon>fabids</taxon>
        <taxon>Malpighiales</taxon>
        <taxon>Salicaceae</taxon>
        <taxon>Saliceae</taxon>
        <taxon>Populus</taxon>
    </lineage>
</organism>
<keyword evidence="2" id="KW-1185">Reference proteome</keyword>
<name>A0A2K1ZBE2_POPTR</name>
<evidence type="ECO:0000313" key="1">
    <source>
        <dbReference type="EMBL" id="PNT22595.1"/>
    </source>
</evidence>
<gene>
    <name evidence="1" type="ORF">POPTR_008G039700</name>
</gene>
<sequence>MPRRNPQRKQQIKITKTQIAPSQSFPCAVSSKLWHLSPPFSSSSFLGFMFSPPLEYYHTTF</sequence>
<dbReference type="AlphaFoldDB" id="A0A2K1ZBE2"/>
<dbReference type="Proteomes" id="UP000006729">
    <property type="component" value="Chromosome 8"/>
</dbReference>
<dbReference type="EMBL" id="CM009297">
    <property type="protein sequence ID" value="PNT22595.1"/>
    <property type="molecule type" value="Genomic_DNA"/>
</dbReference>
<dbReference type="InParanoid" id="A0A2K1ZBE2"/>
<proteinExistence type="predicted"/>
<evidence type="ECO:0000313" key="2">
    <source>
        <dbReference type="Proteomes" id="UP000006729"/>
    </source>
</evidence>
<accession>A0A2K1ZBE2</accession>